<evidence type="ECO:0000313" key="2">
    <source>
        <dbReference type="EMBL" id="RNI34480.1"/>
    </source>
</evidence>
<keyword evidence="1" id="KW-0732">Signal</keyword>
<proteinExistence type="predicted"/>
<feature type="signal peptide" evidence="1">
    <location>
        <begin position="1"/>
        <end position="21"/>
    </location>
</feature>
<protein>
    <submittedName>
        <fullName evidence="2">Uncharacterized protein</fullName>
    </submittedName>
</protein>
<comment type="caution">
    <text evidence="2">The sequence shown here is derived from an EMBL/GenBank/DDBJ whole genome shotgun (WGS) entry which is preliminary data.</text>
</comment>
<reference evidence="2 3" key="1">
    <citation type="submission" date="2018-11" db="EMBL/GenBank/DDBJ databases">
        <title>Draft genome sequence of Ferruginibacter sp. BO-59.</title>
        <authorList>
            <person name="Im W.T."/>
        </authorList>
    </citation>
    <scope>NUCLEOTIDE SEQUENCE [LARGE SCALE GENOMIC DNA]</scope>
    <source>
        <strain evidence="2 3">BO-59</strain>
    </source>
</reference>
<accession>A0A3M9N9K1</accession>
<dbReference type="EMBL" id="RJJR01000013">
    <property type="protein sequence ID" value="RNI34480.1"/>
    <property type="molecule type" value="Genomic_DNA"/>
</dbReference>
<dbReference type="Proteomes" id="UP000267223">
    <property type="component" value="Unassembled WGS sequence"/>
</dbReference>
<feature type="chain" id="PRO_5018318657" evidence="1">
    <location>
        <begin position="22"/>
        <end position="104"/>
    </location>
</feature>
<gene>
    <name evidence="2" type="ORF">EFY79_14960</name>
</gene>
<dbReference type="RefSeq" id="WP_123121539.1">
    <property type="nucleotide sequence ID" value="NZ_RJJR01000013.1"/>
</dbReference>
<name>A0A3M9N9K1_9BACT</name>
<organism evidence="2 3">
    <name type="scientific">Hanamia caeni</name>
    <dbReference type="NCBI Taxonomy" id="2294116"/>
    <lineage>
        <taxon>Bacteria</taxon>
        <taxon>Pseudomonadati</taxon>
        <taxon>Bacteroidota</taxon>
        <taxon>Chitinophagia</taxon>
        <taxon>Chitinophagales</taxon>
        <taxon>Chitinophagaceae</taxon>
        <taxon>Hanamia</taxon>
    </lineage>
</organism>
<keyword evidence="3" id="KW-1185">Reference proteome</keyword>
<sequence>MKALKSVMISVIIPLFFSLHAKSQDTLKISRVRVSKTVLLSPKTNRIIKAWPHWVKVEEGYIVRNHGFYYFNGQYWHATEDENSNLLAITPVSDKELIAADLKK</sequence>
<evidence type="ECO:0000256" key="1">
    <source>
        <dbReference type="SAM" id="SignalP"/>
    </source>
</evidence>
<dbReference type="AlphaFoldDB" id="A0A3M9N9K1"/>
<evidence type="ECO:0000313" key="3">
    <source>
        <dbReference type="Proteomes" id="UP000267223"/>
    </source>
</evidence>